<keyword evidence="1" id="KW-0863">Zinc-finger</keyword>
<feature type="domain" description="C3H1-type" evidence="3">
    <location>
        <begin position="436"/>
        <end position="464"/>
    </location>
</feature>
<feature type="compositionally biased region" description="Low complexity" evidence="2">
    <location>
        <begin position="346"/>
        <end position="360"/>
    </location>
</feature>
<dbReference type="STRING" id="1081102.A0A167ZA96"/>
<name>A0A167ZA96_9HYPO</name>
<dbReference type="InterPro" id="IPR057683">
    <property type="entry name" value="DUF7923"/>
</dbReference>
<feature type="compositionally biased region" description="Low complexity" evidence="2">
    <location>
        <begin position="287"/>
        <end position="309"/>
    </location>
</feature>
<feature type="region of interest" description="Disordered" evidence="2">
    <location>
        <begin position="1"/>
        <end position="24"/>
    </location>
</feature>
<evidence type="ECO:0000256" key="1">
    <source>
        <dbReference type="PROSITE-ProRule" id="PRU00723"/>
    </source>
</evidence>
<gene>
    <name evidence="4" type="ORF">SPI_01847</name>
</gene>
<dbReference type="OrthoDB" id="3512845at2759"/>
<feature type="zinc finger region" description="C3H1-type" evidence="1">
    <location>
        <begin position="436"/>
        <end position="464"/>
    </location>
</feature>
<evidence type="ECO:0000259" key="3">
    <source>
        <dbReference type="PROSITE" id="PS50103"/>
    </source>
</evidence>
<organism evidence="4 5">
    <name type="scientific">Niveomyces insectorum RCEF 264</name>
    <dbReference type="NCBI Taxonomy" id="1081102"/>
    <lineage>
        <taxon>Eukaryota</taxon>
        <taxon>Fungi</taxon>
        <taxon>Dikarya</taxon>
        <taxon>Ascomycota</taxon>
        <taxon>Pezizomycotina</taxon>
        <taxon>Sordariomycetes</taxon>
        <taxon>Hypocreomycetidae</taxon>
        <taxon>Hypocreales</taxon>
        <taxon>Cordycipitaceae</taxon>
        <taxon>Niveomyces</taxon>
    </lineage>
</organism>
<dbReference type="AlphaFoldDB" id="A0A167ZA96"/>
<dbReference type="InterPro" id="IPR057654">
    <property type="entry name" value="Znf-CCCH_tandem"/>
</dbReference>
<dbReference type="PANTHER" id="PTHR37543">
    <property type="entry name" value="CCCH ZINC FINGER DNA BINDING PROTEIN (AFU_ORTHOLOGUE AFUA_5G12760)"/>
    <property type="match status" value="1"/>
</dbReference>
<accession>A0A167ZA96</accession>
<reference evidence="4 5" key="1">
    <citation type="journal article" date="2016" name="Genome Biol. Evol.">
        <title>Divergent and convergent evolution of fungal pathogenicity.</title>
        <authorList>
            <person name="Shang Y."/>
            <person name="Xiao G."/>
            <person name="Zheng P."/>
            <person name="Cen K."/>
            <person name="Zhan S."/>
            <person name="Wang C."/>
        </authorList>
    </citation>
    <scope>NUCLEOTIDE SEQUENCE [LARGE SCALE GENOMIC DNA]</scope>
    <source>
        <strain evidence="4 5">RCEF 264</strain>
    </source>
</reference>
<evidence type="ECO:0000313" key="5">
    <source>
        <dbReference type="Proteomes" id="UP000076874"/>
    </source>
</evidence>
<dbReference type="PROSITE" id="PS50103">
    <property type="entry name" value="ZF_C3H1"/>
    <property type="match status" value="1"/>
</dbReference>
<dbReference type="Pfam" id="PF25543">
    <property type="entry name" value="zf-CCCH_tandem"/>
    <property type="match status" value="1"/>
</dbReference>
<evidence type="ECO:0000313" key="4">
    <source>
        <dbReference type="EMBL" id="OAA67271.1"/>
    </source>
</evidence>
<keyword evidence="1" id="KW-0862">Zinc</keyword>
<evidence type="ECO:0000256" key="2">
    <source>
        <dbReference type="SAM" id="MobiDB-lite"/>
    </source>
</evidence>
<dbReference type="PANTHER" id="PTHR37543:SF1">
    <property type="entry name" value="CCCH ZINC FINGER DNA BINDING PROTEIN (AFU_ORTHOLOGUE AFUA_5G12760)"/>
    <property type="match status" value="1"/>
</dbReference>
<feature type="region of interest" description="Disordered" evidence="2">
    <location>
        <begin position="287"/>
        <end position="360"/>
    </location>
</feature>
<dbReference type="Pfam" id="PF25540">
    <property type="entry name" value="DUF7923"/>
    <property type="match status" value="1"/>
</dbReference>
<dbReference type="InterPro" id="IPR000571">
    <property type="entry name" value="Znf_CCCH"/>
</dbReference>
<keyword evidence="5" id="KW-1185">Reference proteome</keyword>
<comment type="caution">
    <text evidence="4">The sequence shown here is derived from an EMBL/GenBank/DDBJ whole genome shotgun (WGS) entry which is preliminary data.</text>
</comment>
<dbReference type="Gene3D" id="4.10.1000.10">
    <property type="entry name" value="Zinc finger, CCCH-type"/>
    <property type="match status" value="1"/>
</dbReference>
<feature type="compositionally biased region" description="Gly residues" evidence="2">
    <location>
        <begin position="317"/>
        <end position="326"/>
    </location>
</feature>
<dbReference type="Proteomes" id="UP000076874">
    <property type="component" value="Unassembled WGS sequence"/>
</dbReference>
<protein>
    <submittedName>
        <fullName evidence="4">Zinc finger, CCCH-type</fullName>
    </submittedName>
</protein>
<dbReference type="GO" id="GO:0008270">
    <property type="term" value="F:zinc ion binding"/>
    <property type="evidence" value="ECO:0007669"/>
    <property type="project" value="UniProtKB-KW"/>
</dbReference>
<dbReference type="EMBL" id="AZHD01000002">
    <property type="protein sequence ID" value="OAA67271.1"/>
    <property type="molecule type" value="Genomic_DNA"/>
</dbReference>
<proteinExistence type="predicted"/>
<sequence>MEHRDGLPSPHDAPLSGPEPDLGELADRVSAAQQQLTVSASLFTRSEQDLRNARLDLADAVERRRGLQQQTTEDNAKMRLLVREIDNLKNRNPYVAVLIDGDGVLFQESFVRDGVEGGKRASSALYAAVAKHVAGTDPAAEDMDVVAKICANLTGLGGAMYQHGAVGSEDELRRFALGFSQSRGSFDFVDVGSGKERADSKIRESAKWHLKQVNCKLVVLGISHDAGYAPFLDEITHNEATRQRVVIAEGPPTVRELLATNVKVLHLNNSVLRADKLGDTHSFHTNHSAAAASTAKTTPTTTLTTRPAPHGGTAATNGGGSHGKANGGANASASNGTGGRPRAGLASSSSPTGSATGSVSPAVSYATTATVPAATVPAANSVQLPAHTRKLLNNKAAANAAALAKRKPAWAPGPRGLDPPVATPDPIVLEQIKKRKPGDKFCNSYVLRGECSKGDACGFTHTRKVSPKEKAALAFLARLNPCDAGQECDDPDCIYGHNCPTVVNGYCTQTYCKFYPDDHPPNTKFRATYEY</sequence>
<dbReference type="Pfam" id="PF25542">
    <property type="entry name" value="zf-CCCH_12"/>
    <property type="match status" value="1"/>
</dbReference>
<keyword evidence="1" id="KW-0479">Metal-binding</keyword>